<dbReference type="OrthoDB" id="9439903at2759"/>
<dbReference type="Gene3D" id="3.30.160.60">
    <property type="entry name" value="Classic Zinc Finger"/>
    <property type="match status" value="7"/>
</dbReference>
<dbReference type="FunFam" id="3.30.160.60:FF:000733">
    <property type="entry name" value="Zinc finger protein 236 variant"/>
    <property type="match status" value="1"/>
</dbReference>
<dbReference type="GO" id="GO:0008270">
    <property type="term" value="F:zinc ion binding"/>
    <property type="evidence" value="ECO:0007669"/>
    <property type="project" value="UniProtKB-KW"/>
</dbReference>
<evidence type="ECO:0000256" key="11">
    <source>
        <dbReference type="PROSITE-ProRule" id="PRU00042"/>
    </source>
</evidence>
<evidence type="ECO:0000256" key="2">
    <source>
        <dbReference type="ARBA" id="ARBA00004123"/>
    </source>
</evidence>
<feature type="compositionally biased region" description="Basic and acidic residues" evidence="12">
    <location>
        <begin position="582"/>
        <end position="622"/>
    </location>
</feature>
<dbReference type="Proteomes" id="UP000515150">
    <property type="component" value="Chromosome 17"/>
</dbReference>
<evidence type="ECO:0000256" key="1">
    <source>
        <dbReference type="ARBA" id="ARBA00003767"/>
    </source>
</evidence>
<reference evidence="15" key="1">
    <citation type="submission" date="2025-08" db="UniProtKB">
        <authorList>
            <consortium name="RefSeq"/>
        </authorList>
    </citation>
    <scope>IDENTIFICATION</scope>
</reference>
<feature type="region of interest" description="Disordered" evidence="12">
    <location>
        <begin position="577"/>
        <end position="659"/>
    </location>
</feature>
<feature type="region of interest" description="Disordered" evidence="12">
    <location>
        <begin position="822"/>
        <end position="858"/>
    </location>
</feature>
<dbReference type="PANTHER" id="PTHR16515:SF49">
    <property type="entry name" value="GASTRULA ZINC FINGER PROTEIN XLCGF49.1-LIKE-RELATED"/>
    <property type="match status" value="1"/>
</dbReference>
<dbReference type="SMART" id="SM00355">
    <property type="entry name" value="ZnF_C2H2"/>
    <property type="match status" value="7"/>
</dbReference>
<evidence type="ECO:0000256" key="10">
    <source>
        <dbReference type="ARBA" id="ARBA00023242"/>
    </source>
</evidence>
<dbReference type="GO" id="GO:0003677">
    <property type="term" value="F:DNA binding"/>
    <property type="evidence" value="ECO:0007669"/>
    <property type="project" value="UniProtKB-KW"/>
</dbReference>
<proteinExistence type="predicted"/>
<dbReference type="GeneID" id="114844195"/>
<dbReference type="InterPro" id="IPR036236">
    <property type="entry name" value="Znf_C2H2_sf"/>
</dbReference>
<evidence type="ECO:0000256" key="7">
    <source>
        <dbReference type="ARBA" id="ARBA00023015"/>
    </source>
</evidence>
<dbReference type="RefSeq" id="XP_055359896.1">
    <property type="nucleotide sequence ID" value="XM_055503921.1"/>
</dbReference>
<feature type="domain" description="C2H2-type" evidence="13">
    <location>
        <begin position="897"/>
        <end position="924"/>
    </location>
</feature>
<feature type="compositionally biased region" description="Polar residues" evidence="12">
    <location>
        <begin position="822"/>
        <end position="834"/>
    </location>
</feature>
<dbReference type="Pfam" id="PF00096">
    <property type="entry name" value="zf-C2H2"/>
    <property type="match status" value="6"/>
</dbReference>
<dbReference type="GO" id="GO:0005634">
    <property type="term" value="C:nucleus"/>
    <property type="evidence" value="ECO:0007669"/>
    <property type="project" value="UniProtKB-SubCell"/>
</dbReference>
<dbReference type="InterPro" id="IPR050331">
    <property type="entry name" value="Zinc_finger"/>
</dbReference>
<dbReference type="FunFam" id="3.30.160.60:FF:001465">
    <property type="entry name" value="Zinc finger protein 560"/>
    <property type="match status" value="1"/>
</dbReference>
<feature type="region of interest" description="Disordered" evidence="12">
    <location>
        <begin position="244"/>
        <end position="263"/>
    </location>
</feature>
<feature type="region of interest" description="Disordered" evidence="12">
    <location>
        <begin position="121"/>
        <end position="177"/>
    </location>
</feature>
<dbReference type="FunFam" id="3.30.160.60:FF:001049">
    <property type="entry name" value="zinc finger protein 319"/>
    <property type="match status" value="1"/>
</dbReference>
<keyword evidence="4" id="KW-0677">Repeat</keyword>
<dbReference type="KEGG" id="bspl:114844195"/>
<name>A0A9W2XD60_BETSP</name>
<evidence type="ECO:0000256" key="9">
    <source>
        <dbReference type="ARBA" id="ARBA00023163"/>
    </source>
</evidence>
<evidence type="ECO:0000256" key="12">
    <source>
        <dbReference type="SAM" id="MobiDB-lite"/>
    </source>
</evidence>
<dbReference type="InterPro" id="IPR013087">
    <property type="entry name" value="Znf_C2H2_type"/>
</dbReference>
<evidence type="ECO:0000256" key="8">
    <source>
        <dbReference type="ARBA" id="ARBA00023125"/>
    </source>
</evidence>
<dbReference type="InterPro" id="IPR041577">
    <property type="entry name" value="RT_RNaseH_2"/>
</dbReference>
<feature type="domain" description="C2H2-type" evidence="13">
    <location>
        <begin position="869"/>
        <end position="896"/>
    </location>
</feature>
<evidence type="ECO:0000256" key="3">
    <source>
        <dbReference type="ARBA" id="ARBA00022723"/>
    </source>
</evidence>
<accession>A0A9W2XD60</accession>
<keyword evidence="6" id="KW-0862">Zinc</keyword>
<keyword evidence="9" id="KW-0804">Transcription</keyword>
<comment type="subcellular location">
    <subcellularLocation>
        <location evidence="2">Nucleus</location>
    </subcellularLocation>
</comment>
<keyword evidence="3" id="KW-0479">Metal-binding</keyword>
<feature type="region of interest" description="Disordered" evidence="12">
    <location>
        <begin position="194"/>
        <end position="225"/>
    </location>
</feature>
<dbReference type="PROSITE" id="PS00028">
    <property type="entry name" value="ZINC_FINGER_C2H2_1"/>
    <property type="match status" value="7"/>
</dbReference>
<keyword evidence="8" id="KW-0238">DNA-binding</keyword>
<keyword evidence="7" id="KW-0805">Transcription regulation</keyword>
<evidence type="ECO:0000256" key="5">
    <source>
        <dbReference type="ARBA" id="ARBA00022771"/>
    </source>
</evidence>
<feature type="domain" description="C2H2-type" evidence="13">
    <location>
        <begin position="925"/>
        <end position="952"/>
    </location>
</feature>
<feature type="compositionally biased region" description="Basic and acidic residues" evidence="12">
    <location>
        <begin position="163"/>
        <end position="172"/>
    </location>
</feature>
<feature type="compositionally biased region" description="Low complexity" evidence="12">
    <location>
        <begin position="143"/>
        <end position="155"/>
    </location>
</feature>
<evidence type="ECO:0000256" key="4">
    <source>
        <dbReference type="ARBA" id="ARBA00022737"/>
    </source>
</evidence>
<dbReference type="SUPFAM" id="SSF57667">
    <property type="entry name" value="beta-beta-alpha zinc fingers"/>
    <property type="match status" value="4"/>
</dbReference>
<keyword evidence="10" id="KW-0539">Nucleus</keyword>
<dbReference type="Pfam" id="PF13912">
    <property type="entry name" value="zf-C2H2_6"/>
    <property type="match status" value="1"/>
</dbReference>
<dbReference type="FunFam" id="3.30.160.60:FF:000358">
    <property type="entry name" value="zinc finger protein 24"/>
    <property type="match status" value="1"/>
</dbReference>
<feature type="region of interest" description="Disordered" evidence="12">
    <location>
        <begin position="726"/>
        <end position="758"/>
    </location>
</feature>
<feature type="domain" description="C2H2-type" evidence="13">
    <location>
        <begin position="347"/>
        <end position="374"/>
    </location>
</feature>
<feature type="domain" description="C2H2-type" evidence="13">
    <location>
        <begin position="375"/>
        <end position="402"/>
    </location>
</feature>
<feature type="domain" description="C2H2-type" evidence="13">
    <location>
        <begin position="403"/>
        <end position="426"/>
    </location>
</feature>
<evidence type="ECO:0000256" key="6">
    <source>
        <dbReference type="ARBA" id="ARBA00022833"/>
    </source>
</evidence>
<dbReference type="PANTHER" id="PTHR16515">
    <property type="entry name" value="PR DOMAIN ZINC FINGER PROTEIN"/>
    <property type="match status" value="1"/>
</dbReference>
<dbReference type="AlphaFoldDB" id="A0A9W2XD60"/>
<evidence type="ECO:0000259" key="13">
    <source>
        <dbReference type="PROSITE" id="PS50157"/>
    </source>
</evidence>
<comment type="function">
    <text evidence="1">May be involved in transcriptional regulation.</text>
</comment>
<evidence type="ECO:0000313" key="14">
    <source>
        <dbReference type="Proteomes" id="UP000515150"/>
    </source>
</evidence>
<keyword evidence="14" id="KW-1185">Reference proteome</keyword>
<protein>
    <submittedName>
        <fullName evidence="15">Uncharacterized protein LOC114844195</fullName>
    </submittedName>
</protein>
<dbReference type="PROSITE" id="PS50157">
    <property type="entry name" value="ZINC_FINGER_C2H2_2"/>
    <property type="match status" value="7"/>
</dbReference>
<gene>
    <name evidence="15" type="primary">LOC114844195</name>
</gene>
<dbReference type="GO" id="GO:0000122">
    <property type="term" value="P:negative regulation of transcription by RNA polymerase II"/>
    <property type="evidence" value="ECO:0007669"/>
    <property type="project" value="UniProtKB-ARBA"/>
</dbReference>
<feature type="domain" description="C2H2-type" evidence="13">
    <location>
        <begin position="953"/>
        <end position="979"/>
    </location>
</feature>
<dbReference type="FunFam" id="3.30.160.60:FF:001450">
    <property type="entry name" value="zinc finger protein 774"/>
    <property type="match status" value="1"/>
</dbReference>
<keyword evidence="5 11" id="KW-0863">Zinc-finger</keyword>
<dbReference type="Pfam" id="PF17919">
    <property type="entry name" value="RT_RNaseH_2"/>
    <property type="match status" value="1"/>
</dbReference>
<organism evidence="14 15">
    <name type="scientific">Betta splendens</name>
    <name type="common">Siamese fighting fish</name>
    <dbReference type="NCBI Taxonomy" id="158456"/>
    <lineage>
        <taxon>Eukaryota</taxon>
        <taxon>Metazoa</taxon>
        <taxon>Chordata</taxon>
        <taxon>Craniata</taxon>
        <taxon>Vertebrata</taxon>
        <taxon>Euteleostomi</taxon>
        <taxon>Actinopterygii</taxon>
        <taxon>Neopterygii</taxon>
        <taxon>Teleostei</taxon>
        <taxon>Neoteleostei</taxon>
        <taxon>Acanthomorphata</taxon>
        <taxon>Anabantaria</taxon>
        <taxon>Anabantiformes</taxon>
        <taxon>Anabantoidei</taxon>
        <taxon>Osphronemidae</taxon>
        <taxon>Betta</taxon>
    </lineage>
</organism>
<evidence type="ECO:0000313" key="15">
    <source>
        <dbReference type="RefSeq" id="XP_055359896.1"/>
    </source>
</evidence>
<sequence>MAVLTSKALHEQLSVIMGALTKAAVAEICKVVDKGYAALQMEITRSHKENEDLKKKLHLIESIVVRGSSAAAPVAEAEVALAAEAAVQRNGRGGDVAAAGAGGGQHAVTVRKELPEVVLIKDEDSDNEDNFLEEHTPVGGGTAATTETVTSTPTSRNLKRNWPRSEGKDKSPCSEQLTLRTSQLTETLKTVTVYSVGSPHREPGCSSQLGSDEMEASESVGSYSSQVDPDLHLVQESLLVPPSANRQTYFGNSTESESRSTWNKQTKSQLPFAQFQQSENVDNEAFGLKLVSVSGSTSAECQLSENSNSTFEYEDAEMMNVPLYGEQSGRSQLCDEQLGSGARGKRFICSVCSKTYATSQNLEVHLRIHTGERPFSCSQCGKKFTQSCHLKSHLSVHSGERPYACTLCSKTFIVKYSLNLHMKKCHPNMFSRIEACSQMVNDDHTACVSRTVQVKSVLAYPDFELPFILHTDASQQGLGVVQHQKQGSKMRVIGDGSELSCLRWVGVSVGLERLLRLLSCTGDSDRSAAIKKHVAESKHVPRLHLPRAAGLHHGGAGQHCGGGDLRARGQRILAATVGDLAEPQRQRAAEEKAAAHGAESRTRERSEKRRERHRACGRERTGSRPTGSARQGGEAQTGGGVGAAHSVSEGSSTCFRTRGPTAAGARSWRLPLLPCSACFIPHFVSSPFLWFQSPNHITAVIKVEDDDEDWSQTELDKGFCRVNRDQATETDAPRQPAEQAATNQDKGPSQAWMSGEVSSTSMSLQKTLNSSSYDCLVFEPPLQQNPESEDPGCSYLFDKDVSALDTDSSRFPFTITEVRSVSEQQPPAVSTDGQQRALLVPDQPQHPVRRSGRRQQEAVNEPGDHVGFFVCNFCGKSLSCLKNLKTHMRVHTGEKPFVCSLCGKRFSDSSNLKRHQSVHTGEKRYGCAHCSKRFAQSGSLKVHMTSHAECKQLCCSQCGKTFISSAHLRRHALVHAGKT</sequence>
<dbReference type="FunFam" id="3.30.160.60:FF:000097">
    <property type="entry name" value="Zinc finger protein"/>
    <property type="match status" value="1"/>
</dbReference>